<evidence type="ECO:0000256" key="2">
    <source>
        <dbReference type="ARBA" id="ARBA00022443"/>
    </source>
</evidence>
<keyword evidence="16" id="KW-1185">Reference proteome</keyword>
<dbReference type="GO" id="GO:0005634">
    <property type="term" value="C:nucleus"/>
    <property type="evidence" value="ECO:0007669"/>
    <property type="project" value="UniProtKB-ARBA"/>
</dbReference>
<dbReference type="GO" id="GO:0030864">
    <property type="term" value="C:cortical actin cytoskeleton"/>
    <property type="evidence" value="ECO:0007669"/>
    <property type="project" value="TreeGrafter"/>
</dbReference>
<dbReference type="FunFam" id="2.30.30.40:FF:000139">
    <property type="entry name" value="Hematopoietic cell-specific Lyn substrate 1"/>
    <property type="match status" value="1"/>
</dbReference>
<evidence type="ECO:0000256" key="11">
    <source>
        <dbReference type="PROSITE-ProRule" id="PRU00192"/>
    </source>
</evidence>
<dbReference type="SMART" id="SM00326">
    <property type="entry name" value="SH3"/>
    <property type="match status" value="1"/>
</dbReference>
<keyword evidence="2 11" id="KW-0728">SH3 domain</keyword>
<dbReference type="InterPro" id="IPR001452">
    <property type="entry name" value="SH3_domain"/>
</dbReference>
<evidence type="ECO:0000256" key="8">
    <source>
        <dbReference type="ARBA" id="ARBA00074098"/>
    </source>
</evidence>
<evidence type="ECO:0000256" key="12">
    <source>
        <dbReference type="SAM" id="MobiDB-lite"/>
    </source>
</evidence>
<evidence type="ECO:0000256" key="5">
    <source>
        <dbReference type="ARBA" id="ARBA00022990"/>
    </source>
</evidence>
<dbReference type="GO" id="GO:0016477">
    <property type="term" value="P:cell migration"/>
    <property type="evidence" value="ECO:0007669"/>
    <property type="project" value="TreeGrafter"/>
</dbReference>
<evidence type="ECO:0000256" key="4">
    <source>
        <dbReference type="ARBA" id="ARBA00022737"/>
    </source>
</evidence>
<evidence type="ECO:0000256" key="1">
    <source>
        <dbReference type="ARBA" id="ARBA00004173"/>
    </source>
</evidence>
<keyword evidence="5" id="KW-0007">Acetylation</keyword>
<proteinExistence type="predicted"/>
<dbReference type="PANTHER" id="PTHR10829:SF23">
    <property type="entry name" value="CORTACTIN, ISOFORM A"/>
    <property type="match status" value="1"/>
</dbReference>
<dbReference type="GO" id="GO:0005739">
    <property type="term" value="C:mitochondrion"/>
    <property type="evidence" value="ECO:0007669"/>
    <property type="project" value="UniProtKB-SubCell"/>
</dbReference>
<keyword evidence="6" id="KW-0496">Mitochondrion</keyword>
<dbReference type="GO" id="GO:0045944">
    <property type="term" value="P:positive regulation of transcription by RNA polymerase II"/>
    <property type="evidence" value="ECO:0007669"/>
    <property type="project" value="UniProtKB-ARBA"/>
</dbReference>
<evidence type="ECO:0000256" key="6">
    <source>
        <dbReference type="ARBA" id="ARBA00023128"/>
    </source>
</evidence>
<evidence type="ECO:0000313" key="15">
    <source>
        <dbReference type="EMBL" id="GIY53615.1"/>
    </source>
</evidence>
<dbReference type="EMBL" id="BPLQ01010785">
    <property type="protein sequence ID" value="GIY53615.1"/>
    <property type="molecule type" value="Genomic_DNA"/>
</dbReference>
<dbReference type="GO" id="GO:0030427">
    <property type="term" value="C:site of polarized growth"/>
    <property type="evidence" value="ECO:0007669"/>
    <property type="project" value="TreeGrafter"/>
</dbReference>
<keyword evidence="13" id="KW-1133">Transmembrane helix</keyword>
<evidence type="ECO:0000313" key="16">
    <source>
        <dbReference type="Proteomes" id="UP001054837"/>
    </source>
</evidence>
<dbReference type="PRINTS" id="PR00499">
    <property type="entry name" value="P67PHOX"/>
</dbReference>
<feature type="transmembrane region" description="Helical" evidence="13">
    <location>
        <begin position="168"/>
        <end position="191"/>
    </location>
</feature>
<evidence type="ECO:0000256" key="13">
    <source>
        <dbReference type="SAM" id="Phobius"/>
    </source>
</evidence>
<gene>
    <name evidence="15" type="primary">Hcls1</name>
    <name evidence="15" type="ORF">CDAR_58431</name>
</gene>
<dbReference type="Pfam" id="PF02218">
    <property type="entry name" value="HS1_rep"/>
    <property type="match status" value="7"/>
</dbReference>
<evidence type="ECO:0000256" key="3">
    <source>
        <dbReference type="ARBA" id="ARBA00022553"/>
    </source>
</evidence>
<evidence type="ECO:0000256" key="7">
    <source>
        <dbReference type="ARBA" id="ARBA00056814"/>
    </source>
</evidence>
<keyword evidence="4" id="KW-0677">Repeat</keyword>
<dbReference type="InterPro" id="IPR035716">
    <property type="entry name" value="Cortactin_SH3"/>
</dbReference>
<accession>A0AAV4U7E1</accession>
<feature type="compositionally biased region" description="Basic and acidic residues" evidence="12">
    <location>
        <begin position="625"/>
        <end position="675"/>
    </location>
</feature>
<dbReference type="Proteomes" id="UP001054837">
    <property type="component" value="Unassembled WGS sequence"/>
</dbReference>
<sequence length="848" mass="96553">MRPLNEPSNKKKFRNHKLLSDTFSNSKWYLKYNSKRSFLLSLLYWAGLLEDSDKNLRRKITIVPVIIAFLDVIRSYRREADSRYTYGFEVDDDIRNTVVFIRSLVRSFTYPTFINLIVFLYCLLCQRLCKLTSHLTTEIRTYSPHEFTLSKQAGLIAMESDTFIAHPITFIQLVLLIVNSFGGLLSCLWMAGGLPMEADKLREAFCEKLQQRLLFVGKVDKIRIEKQLTEKSAFVLSGCDIVYFRRSSILALAELNNRTNIKIDCKQLTFKMWRSTVGYNVNESKNGDGGDDDWETDPDFINDVTEEEQRWGSKTVEGSGRTSAAINIQELRTNVVKDDAELKKKVLDDSMKSSYGYGGKFGVQADRMDKSAVGHDYVAQVEKHASQIDSVKGFGGKYGVQADRQDKSAVGWDHHEKVDKHASQKDYASGFGGKFGVQKDRVDRNAVGWDYIEKTEKHESQKDYAKGFGGKFGVDTDRVDKSAVGWDHQEKVEKHSSQKDYAIGFGGKFGVQTDRQDKCAVGWQHREKVPKHESQIDYSKGFGGRYGVQEDRRDKSALGWEEVTKVEAHPSQTDMKKGFGGQFGIERDRQDKSAYSFSEVEKPQSSYQKTRSESVGSAKASSLRARFENMAKAEEEEARKRADEERAKRIAREQKEKEFAKKDEEERQRKLSLREDFDDVEEQKEPVTAPTVRTSSVGVPTPLLQAATTAKNASPEQTFQYTPAQPPPEFENEPIIETKQPVQKGEPVSFLDSPDDAESELFKPPQNYAEPAYETLEQVEEELYEVPENSGMSAVALYDYQAADSDEISFDPDDIITNIEMIDEGWWRGECRGQIGLFPSNYVQLLQQ</sequence>
<feature type="region of interest" description="Disordered" evidence="12">
    <location>
        <begin position="567"/>
        <end position="727"/>
    </location>
</feature>
<comment type="subcellular location">
    <subcellularLocation>
        <location evidence="1">Mitochondrion</location>
    </subcellularLocation>
</comment>
<name>A0AAV4U7E1_9ARAC</name>
<dbReference type="GO" id="GO:0030833">
    <property type="term" value="P:regulation of actin filament polymerization"/>
    <property type="evidence" value="ECO:0007669"/>
    <property type="project" value="TreeGrafter"/>
</dbReference>
<dbReference type="Pfam" id="PF00018">
    <property type="entry name" value="SH3_1"/>
    <property type="match status" value="1"/>
</dbReference>
<dbReference type="Gene3D" id="2.30.30.40">
    <property type="entry name" value="SH3 Domains"/>
    <property type="match status" value="1"/>
</dbReference>
<dbReference type="SUPFAM" id="SSF50044">
    <property type="entry name" value="SH3-domain"/>
    <property type="match status" value="1"/>
</dbReference>
<evidence type="ECO:0000259" key="14">
    <source>
        <dbReference type="PROSITE" id="PS50002"/>
    </source>
</evidence>
<keyword evidence="13" id="KW-0472">Membrane</keyword>
<dbReference type="InterPro" id="IPR003134">
    <property type="entry name" value="Hs1_Cortactin"/>
</dbReference>
<dbReference type="InterPro" id="IPR036028">
    <property type="entry name" value="SH3-like_dom_sf"/>
</dbReference>
<feature type="transmembrane region" description="Helical" evidence="13">
    <location>
        <begin position="108"/>
        <end position="125"/>
    </location>
</feature>
<dbReference type="GO" id="GO:0005886">
    <property type="term" value="C:plasma membrane"/>
    <property type="evidence" value="ECO:0007669"/>
    <property type="project" value="TreeGrafter"/>
</dbReference>
<evidence type="ECO:0000256" key="9">
    <source>
        <dbReference type="ARBA" id="ARBA00080417"/>
    </source>
</evidence>
<keyword evidence="13" id="KW-0812">Transmembrane</keyword>
<dbReference type="AlphaFoldDB" id="A0AAV4U7E1"/>
<feature type="domain" description="SH3" evidence="14">
    <location>
        <begin position="789"/>
        <end position="848"/>
    </location>
</feature>
<reference evidence="15 16" key="1">
    <citation type="submission" date="2021-06" db="EMBL/GenBank/DDBJ databases">
        <title>Caerostris darwini draft genome.</title>
        <authorList>
            <person name="Kono N."/>
            <person name="Arakawa K."/>
        </authorList>
    </citation>
    <scope>NUCLEOTIDE SEQUENCE [LARGE SCALE GENOMIC DNA]</scope>
</reference>
<dbReference type="PANTHER" id="PTHR10829">
    <property type="entry name" value="CORTACTIN AND DREBRIN"/>
    <property type="match status" value="1"/>
</dbReference>
<feature type="compositionally biased region" description="Polar residues" evidence="12">
    <location>
        <begin position="706"/>
        <end position="723"/>
    </location>
</feature>
<organism evidence="15 16">
    <name type="scientific">Caerostris darwini</name>
    <dbReference type="NCBI Taxonomy" id="1538125"/>
    <lineage>
        <taxon>Eukaryota</taxon>
        <taxon>Metazoa</taxon>
        <taxon>Ecdysozoa</taxon>
        <taxon>Arthropoda</taxon>
        <taxon>Chelicerata</taxon>
        <taxon>Arachnida</taxon>
        <taxon>Araneae</taxon>
        <taxon>Araneomorphae</taxon>
        <taxon>Entelegynae</taxon>
        <taxon>Araneoidea</taxon>
        <taxon>Araneidae</taxon>
        <taxon>Caerostris</taxon>
    </lineage>
</organism>
<dbReference type="PROSITE" id="PS50002">
    <property type="entry name" value="SH3"/>
    <property type="match status" value="1"/>
</dbReference>
<dbReference type="GO" id="GO:0051015">
    <property type="term" value="F:actin filament binding"/>
    <property type="evidence" value="ECO:0007669"/>
    <property type="project" value="TreeGrafter"/>
</dbReference>
<feature type="region of interest" description="Disordered" evidence="12">
    <location>
        <begin position="742"/>
        <end position="766"/>
    </location>
</feature>
<evidence type="ECO:0000256" key="10">
    <source>
        <dbReference type="ARBA" id="ARBA00083918"/>
    </source>
</evidence>
<dbReference type="CDD" id="cd11959">
    <property type="entry name" value="SH3_Cortactin"/>
    <property type="match status" value="1"/>
</dbReference>
<dbReference type="GO" id="GO:0005884">
    <property type="term" value="C:actin filament"/>
    <property type="evidence" value="ECO:0007669"/>
    <property type="project" value="TreeGrafter"/>
</dbReference>
<comment type="caution">
    <text evidence="15">The sequence shown here is derived from an EMBL/GenBank/DDBJ whole genome shotgun (WGS) entry which is preliminary data.</text>
</comment>
<comment type="function">
    <text evidence="7">Substrate of the antigen receptor-coupled tyrosine kinase. Plays a role in antigen receptor signaling for both clonal expansion and deletion in lymphoid cells. May also be involved in the regulation of gene expression.</text>
</comment>
<dbReference type="PRINTS" id="PR00452">
    <property type="entry name" value="SH3DOMAIN"/>
</dbReference>
<dbReference type="PROSITE" id="PS51090">
    <property type="entry name" value="CORTACTIN"/>
    <property type="match status" value="7"/>
</dbReference>
<keyword evidence="3" id="KW-0597">Phosphoprotein</keyword>
<feature type="compositionally biased region" description="Polar residues" evidence="12">
    <location>
        <begin position="603"/>
        <end position="615"/>
    </location>
</feature>
<protein>
    <recommendedName>
        <fullName evidence="8">Hematopoietic lineage cell-specific protein</fullName>
    </recommendedName>
    <alternativeName>
        <fullName evidence="10">Hematopoietic cell-specific LYN substrate 1</fullName>
    </alternativeName>
    <alternativeName>
        <fullName evidence="9">LckBP1</fullName>
    </alternativeName>
</protein>